<dbReference type="KEGG" id="gtr:GLOTRDRAFT_46705"/>
<protein>
    <recommendedName>
        <fullName evidence="3">O-fucosyltransferase family protein</fullName>
    </recommendedName>
</protein>
<accession>S7RE93</accession>
<dbReference type="eggNOG" id="ENOG502S3QF">
    <property type="taxonomic scope" value="Eukaryota"/>
</dbReference>
<evidence type="ECO:0000313" key="2">
    <source>
        <dbReference type="Proteomes" id="UP000030669"/>
    </source>
</evidence>
<dbReference type="Gene3D" id="3.40.50.11350">
    <property type="match status" value="1"/>
</dbReference>
<dbReference type="GeneID" id="19306461"/>
<dbReference type="OrthoDB" id="2020419at2759"/>
<evidence type="ECO:0000313" key="1">
    <source>
        <dbReference type="EMBL" id="EPQ52510.1"/>
    </source>
</evidence>
<sequence>MSGPIHPYLAIHWRLESVPLASLPQCAVTLVDKLAEILSTSSNGTASSRNEIKTVWLATDYPYPVSSSGGFQESRRRSGTLKSIAPEHVEAISVLKDAFRRGGKLHGWYLTDISARLQSLNPEQRDNELGYTKLLEDEGVVGILDKIIATDADIFISGAKGCGRASSFTKQIIDARNTSMENGDGRLQNIVELFG</sequence>
<dbReference type="OMA" id="FTRIFHE"/>
<gene>
    <name evidence="1" type="ORF">GLOTRDRAFT_46705</name>
</gene>
<dbReference type="HOGENOM" id="CLU_113833_0_0_1"/>
<dbReference type="EMBL" id="KB469307">
    <property type="protein sequence ID" value="EPQ52510.1"/>
    <property type="molecule type" value="Genomic_DNA"/>
</dbReference>
<dbReference type="AlphaFoldDB" id="S7RE93"/>
<dbReference type="Proteomes" id="UP000030669">
    <property type="component" value="Unassembled WGS sequence"/>
</dbReference>
<name>S7RE93_GLOTA</name>
<evidence type="ECO:0008006" key="3">
    <source>
        <dbReference type="Google" id="ProtNLM"/>
    </source>
</evidence>
<keyword evidence="2" id="KW-1185">Reference proteome</keyword>
<organism evidence="1 2">
    <name type="scientific">Gloeophyllum trabeum (strain ATCC 11539 / FP-39264 / Madison 617)</name>
    <name type="common">Brown rot fungus</name>
    <dbReference type="NCBI Taxonomy" id="670483"/>
    <lineage>
        <taxon>Eukaryota</taxon>
        <taxon>Fungi</taxon>
        <taxon>Dikarya</taxon>
        <taxon>Basidiomycota</taxon>
        <taxon>Agaricomycotina</taxon>
        <taxon>Agaricomycetes</taxon>
        <taxon>Gloeophyllales</taxon>
        <taxon>Gloeophyllaceae</taxon>
        <taxon>Gloeophyllum</taxon>
    </lineage>
</organism>
<reference evidence="1 2" key="1">
    <citation type="journal article" date="2012" name="Science">
        <title>The Paleozoic origin of enzymatic lignin decomposition reconstructed from 31 fungal genomes.</title>
        <authorList>
            <person name="Floudas D."/>
            <person name="Binder M."/>
            <person name="Riley R."/>
            <person name="Barry K."/>
            <person name="Blanchette R.A."/>
            <person name="Henrissat B."/>
            <person name="Martinez A.T."/>
            <person name="Otillar R."/>
            <person name="Spatafora J.W."/>
            <person name="Yadav J.S."/>
            <person name="Aerts A."/>
            <person name="Benoit I."/>
            <person name="Boyd A."/>
            <person name="Carlson A."/>
            <person name="Copeland A."/>
            <person name="Coutinho P.M."/>
            <person name="de Vries R.P."/>
            <person name="Ferreira P."/>
            <person name="Findley K."/>
            <person name="Foster B."/>
            <person name="Gaskell J."/>
            <person name="Glotzer D."/>
            <person name="Gorecki P."/>
            <person name="Heitman J."/>
            <person name="Hesse C."/>
            <person name="Hori C."/>
            <person name="Igarashi K."/>
            <person name="Jurgens J.A."/>
            <person name="Kallen N."/>
            <person name="Kersten P."/>
            <person name="Kohler A."/>
            <person name="Kuees U."/>
            <person name="Kumar T.K.A."/>
            <person name="Kuo A."/>
            <person name="LaButti K."/>
            <person name="Larrondo L.F."/>
            <person name="Lindquist E."/>
            <person name="Ling A."/>
            <person name="Lombard V."/>
            <person name="Lucas S."/>
            <person name="Lundell T."/>
            <person name="Martin R."/>
            <person name="McLaughlin D.J."/>
            <person name="Morgenstern I."/>
            <person name="Morin E."/>
            <person name="Murat C."/>
            <person name="Nagy L.G."/>
            <person name="Nolan M."/>
            <person name="Ohm R.A."/>
            <person name="Patyshakuliyeva A."/>
            <person name="Rokas A."/>
            <person name="Ruiz-Duenas F.J."/>
            <person name="Sabat G."/>
            <person name="Salamov A."/>
            <person name="Samejima M."/>
            <person name="Schmutz J."/>
            <person name="Slot J.C."/>
            <person name="St John F."/>
            <person name="Stenlid J."/>
            <person name="Sun H."/>
            <person name="Sun S."/>
            <person name="Syed K."/>
            <person name="Tsang A."/>
            <person name="Wiebenga A."/>
            <person name="Young D."/>
            <person name="Pisabarro A."/>
            <person name="Eastwood D.C."/>
            <person name="Martin F."/>
            <person name="Cullen D."/>
            <person name="Grigoriev I.V."/>
            <person name="Hibbett D.S."/>
        </authorList>
    </citation>
    <scope>NUCLEOTIDE SEQUENCE [LARGE SCALE GENOMIC DNA]</scope>
    <source>
        <strain evidence="1 2">ATCC 11539</strain>
    </source>
</reference>
<dbReference type="RefSeq" id="XP_007868700.1">
    <property type="nucleotide sequence ID" value="XM_007870509.1"/>
</dbReference>
<proteinExistence type="predicted"/>